<dbReference type="EMBL" id="CAFBIX010000092">
    <property type="protein sequence ID" value="CAB4851068.1"/>
    <property type="molecule type" value="Genomic_DNA"/>
</dbReference>
<evidence type="ECO:0000313" key="4">
    <source>
        <dbReference type="EMBL" id="CAB4717480.1"/>
    </source>
</evidence>
<dbReference type="Pfam" id="PF01863">
    <property type="entry name" value="YgjP-like"/>
    <property type="match status" value="1"/>
</dbReference>
<gene>
    <name evidence="4" type="ORF">UFOPK2648_01232</name>
    <name evidence="5" type="ORF">UFOPK3037_00308</name>
    <name evidence="6" type="ORF">UFOPK3278_01389</name>
    <name evidence="3" type="ORF">UFOPK3406_00884</name>
    <name evidence="2" type="ORF">UFOPK3925_00056</name>
    <name evidence="7" type="ORF">UFOPK4097_01214</name>
    <name evidence="8" type="ORF">UFOPK4301_00304</name>
</gene>
<feature type="domain" description="YgjP-like metallopeptidase" evidence="1">
    <location>
        <begin position="72"/>
        <end position="214"/>
    </location>
</feature>
<reference evidence="2" key="1">
    <citation type="submission" date="2020-05" db="EMBL/GenBank/DDBJ databases">
        <authorList>
            <person name="Chiriac C."/>
            <person name="Salcher M."/>
            <person name="Ghai R."/>
            <person name="Kavagutti S V."/>
        </authorList>
    </citation>
    <scope>NUCLEOTIDE SEQUENCE</scope>
</reference>
<dbReference type="PANTHER" id="PTHR30399">
    <property type="entry name" value="UNCHARACTERIZED PROTEIN YGJP"/>
    <property type="match status" value="1"/>
</dbReference>
<dbReference type="InterPro" id="IPR002725">
    <property type="entry name" value="YgjP-like_metallopeptidase"/>
</dbReference>
<evidence type="ECO:0000313" key="3">
    <source>
        <dbReference type="EMBL" id="CAB4339661.1"/>
    </source>
</evidence>
<dbReference type="CDD" id="cd07344">
    <property type="entry name" value="M48_yhfN_like"/>
    <property type="match status" value="1"/>
</dbReference>
<evidence type="ECO:0000313" key="2">
    <source>
        <dbReference type="EMBL" id="CAB4329791.1"/>
    </source>
</evidence>
<dbReference type="Gene3D" id="3.30.2010.10">
    <property type="entry name" value="Metalloproteases ('zincins'), catalytic domain"/>
    <property type="match status" value="1"/>
</dbReference>
<dbReference type="AlphaFoldDB" id="A0A6J5YHK9"/>
<accession>A0A6J5YHK9</accession>
<dbReference type="EMBL" id="CAFBPK010000022">
    <property type="protein sequence ID" value="CAB5025729.1"/>
    <property type="molecule type" value="Genomic_DNA"/>
</dbReference>
<name>A0A6J5YHK9_9ZZZZ</name>
<dbReference type="EMBL" id="CAFAAO010000003">
    <property type="protein sequence ID" value="CAB4796276.1"/>
    <property type="molecule type" value="Genomic_DNA"/>
</dbReference>
<evidence type="ECO:0000259" key="1">
    <source>
        <dbReference type="Pfam" id="PF01863"/>
    </source>
</evidence>
<evidence type="ECO:0000313" key="6">
    <source>
        <dbReference type="EMBL" id="CAB4851068.1"/>
    </source>
</evidence>
<dbReference type="InterPro" id="IPR053136">
    <property type="entry name" value="UTP_pyrophosphatase-like"/>
</dbReference>
<dbReference type="EMBL" id="CAEZYC010000093">
    <property type="protein sequence ID" value="CAB4717480.1"/>
    <property type="molecule type" value="Genomic_DNA"/>
</dbReference>
<sequence>MVEHAARELHHFYHLSRLALSTMTGSNQPSLFDNPDSASEVNADPVEFVYQRTDLATVEVRRSKRAKRNITAYRDNEKTVVTVPTRMAKRDIDAYVEELVTRLDDRDERLSSQKLLEQRARKLSLKYLDQDLFRTHSVPVTIRWVTNQNSRWGSCTPADGAIRLSHRMQRMPNFVIDSVIFHELIHLLITDHSPAFYELMQRYPEHEKAKAYLDGYSHAQQHFTAE</sequence>
<evidence type="ECO:0000313" key="5">
    <source>
        <dbReference type="EMBL" id="CAB4796276.1"/>
    </source>
</evidence>
<dbReference type="PANTHER" id="PTHR30399:SF1">
    <property type="entry name" value="UTP PYROPHOSPHATASE"/>
    <property type="match status" value="1"/>
</dbReference>
<organism evidence="2">
    <name type="scientific">freshwater metagenome</name>
    <dbReference type="NCBI Taxonomy" id="449393"/>
    <lineage>
        <taxon>unclassified sequences</taxon>
        <taxon>metagenomes</taxon>
        <taxon>ecological metagenomes</taxon>
    </lineage>
</organism>
<evidence type="ECO:0000313" key="8">
    <source>
        <dbReference type="EMBL" id="CAB5045662.1"/>
    </source>
</evidence>
<protein>
    <submittedName>
        <fullName evidence="2">Unannotated protein</fullName>
    </submittedName>
</protein>
<dbReference type="EMBL" id="CAFBQG010000023">
    <property type="protein sequence ID" value="CAB5045662.1"/>
    <property type="molecule type" value="Genomic_DNA"/>
</dbReference>
<evidence type="ECO:0000313" key="7">
    <source>
        <dbReference type="EMBL" id="CAB5025729.1"/>
    </source>
</evidence>
<dbReference type="EMBL" id="CAESAD010000001">
    <property type="protein sequence ID" value="CAB4329791.1"/>
    <property type="molecule type" value="Genomic_DNA"/>
</dbReference>
<dbReference type="EMBL" id="CAESAI010000019">
    <property type="protein sequence ID" value="CAB4339661.1"/>
    <property type="molecule type" value="Genomic_DNA"/>
</dbReference>
<proteinExistence type="predicted"/>